<evidence type="ECO:0000256" key="4">
    <source>
        <dbReference type="RuleBase" id="RU003719"/>
    </source>
</evidence>
<dbReference type="PANTHER" id="PTHR43333">
    <property type="entry name" value="2-HACID_DH_C DOMAIN-CONTAINING PROTEIN"/>
    <property type="match status" value="1"/>
</dbReference>
<dbReference type="Proteomes" id="UP000199427">
    <property type="component" value="Unassembled WGS sequence"/>
</dbReference>
<evidence type="ECO:0000259" key="6">
    <source>
        <dbReference type="Pfam" id="PF02826"/>
    </source>
</evidence>
<dbReference type="OrthoDB" id="9805416at2"/>
<dbReference type="CDD" id="cd05300">
    <property type="entry name" value="2-Hacid_dh_1"/>
    <property type="match status" value="1"/>
</dbReference>
<dbReference type="GO" id="GO:0016616">
    <property type="term" value="F:oxidoreductase activity, acting on the CH-OH group of donors, NAD or NADP as acceptor"/>
    <property type="evidence" value="ECO:0007669"/>
    <property type="project" value="InterPro"/>
</dbReference>
<evidence type="ECO:0000313" key="7">
    <source>
        <dbReference type="EMBL" id="SEQ48007.1"/>
    </source>
</evidence>
<keyword evidence="3" id="KW-0520">NAD</keyword>
<dbReference type="PANTHER" id="PTHR43333:SF1">
    <property type="entry name" value="D-ISOMER SPECIFIC 2-HYDROXYACID DEHYDROGENASE NAD-BINDING DOMAIN-CONTAINING PROTEIN"/>
    <property type="match status" value="1"/>
</dbReference>
<feature type="domain" description="D-isomer specific 2-hydroxyacid dehydrogenase NAD-binding" evidence="6">
    <location>
        <begin position="104"/>
        <end position="277"/>
    </location>
</feature>
<dbReference type="RefSeq" id="WP_091773551.1">
    <property type="nucleotide sequence ID" value="NZ_FOES01000015.1"/>
</dbReference>
<evidence type="ECO:0000256" key="2">
    <source>
        <dbReference type="ARBA" id="ARBA00023002"/>
    </source>
</evidence>
<dbReference type="Gene3D" id="3.40.50.720">
    <property type="entry name" value="NAD(P)-binding Rossmann-like Domain"/>
    <property type="match status" value="2"/>
</dbReference>
<protein>
    <submittedName>
        <fullName evidence="7">Phosphoglycerate dehydrogenase</fullName>
    </submittedName>
</protein>
<dbReference type="STRING" id="571933.SAMN05216362_1156"/>
<accession>A0A1H9GD46</accession>
<name>A0A1H9GD46_9BACI</name>
<evidence type="ECO:0000256" key="3">
    <source>
        <dbReference type="ARBA" id="ARBA00023027"/>
    </source>
</evidence>
<keyword evidence="2 4" id="KW-0560">Oxidoreductase</keyword>
<evidence type="ECO:0000259" key="5">
    <source>
        <dbReference type="Pfam" id="PF00389"/>
    </source>
</evidence>
<dbReference type="Pfam" id="PF00389">
    <property type="entry name" value="2-Hacid_dh"/>
    <property type="match status" value="1"/>
</dbReference>
<dbReference type="FunFam" id="3.40.50.720:FF:000363">
    <property type="entry name" value="D-isomer specific 2-hydroxyacid dehydrogenase"/>
    <property type="match status" value="1"/>
</dbReference>
<reference evidence="7 8" key="1">
    <citation type="submission" date="2016-10" db="EMBL/GenBank/DDBJ databases">
        <authorList>
            <person name="de Groot N.N."/>
        </authorList>
    </citation>
    <scope>NUCLEOTIDE SEQUENCE [LARGE SCALE GENOMIC DNA]</scope>
    <source>
        <strain evidence="7 8">DSM 21633</strain>
    </source>
</reference>
<dbReference type="InterPro" id="IPR006140">
    <property type="entry name" value="D-isomer_DH_NAD-bd"/>
</dbReference>
<dbReference type="GO" id="GO:0051287">
    <property type="term" value="F:NAD binding"/>
    <property type="evidence" value="ECO:0007669"/>
    <property type="project" value="InterPro"/>
</dbReference>
<dbReference type="InterPro" id="IPR036291">
    <property type="entry name" value="NAD(P)-bd_dom_sf"/>
</dbReference>
<dbReference type="SUPFAM" id="SSF51735">
    <property type="entry name" value="NAD(P)-binding Rossmann-fold domains"/>
    <property type="match status" value="1"/>
</dbReference>
<dbReference type="AlphaFoldDB" id="A0A1H9GD46"/>
<evidence type="ECO:0000256" key="1">
    <source>
        <dbReference type="ARBA" id="ARBA00005854"/>
    </source>
</evidence>
<gene>
    <name evidence="7" type="ORF">SAMN05216362_1156</name>
</gene>
<evidence type="ECO:0000313" key="8">
    <source>
        <dbReference type="Proteomes" id="UP000199427"/>
    </source>
</evidence>
<dbReference type="Pfam" id="PF02826">
    <property type="entry name" value="2-Hacid_dh_C"/>
    <property type="match status" value="1"/>
</dbReference>
<proteinExistence type="inferred from homology"/>
<sequence length="316" mass="36275">MYILVTARMKTYLREQLVEKFPEATFDFKYPITEAEPHLPKADVIVTYGEDLTNEHIEQAENLKWIMVVSAGLDQMPFEKIIENNILVTNARGIHKIQMSEYVIGMLLQVYRNLPTFLENQREHVYDKRVKIEEISGKTMLIAGTGAIGQETARKAKAFDMKTIGVSRSGDKKDYFDESYTNDQLNEKLPEADFVVNVLPSTPNTDKMFNEKHFKVMKEDAIFLNMGRGTTVNEDDLIKALKENQIRHAILDVFEVEPLPEDSPLWDLENVTLTPHNSAVTSNYMPRALAIFEDNLKQFLKGEQPEVNVIDPKRGY</sequence>
<keyword evidence="8" id="KW-1185">Reference proteome</keyword>
<organism evidence="7 8">
    <name type="scientific">Piscibacillus halophilus</name>
    <dbReference type="NCBI Taxonomy" id="571933"/>
    <lineage>
        <taxon>Bacteria</taxon>
        <taxon>Bacillati</taxon>
        <taxon>Bacillota</taxon>
        <taxon>Bacilli</taxon>
        <taxon>Bacillales</taxon>
        <taxon>Bacillaceae</taxon>
        <taxon>Piscibacillus</taxon>
    </lineage>
</organism>
<comment type="similarity">
    <text evidence="1 4">Belongs to the D-isomer specific 2-hydroxyacid dehydrogenase family.</text>
</comment>
<dbReference type="InterPro" id="IPR006139">
    <property type="entry name" value="D-isomer_2_OHA_DH_cat_dom"/>
</dbReference>
<dbReference type="SUPFAM" id="SSF52283">
    <property type="entry name" value="Formate/glycerate dehydrogenase catalytic domain-like"/>
    <property type="match status" value="1"/>
</dbReference>
<dbReference type="EMBL" id="FOES01000015">
    <property type="protein sequence ID" value="SEQ48007.1"/>
    <property type="molecule type" value="Genomic_DNA"/>
</dbReference>
<feature type="domain" description="D-isomer specific 2-hydroxyacid dehydrogenase catalytic" evidence="5">
    <location>
        <begin position="12"/>
        <end position="307"/>
    </location>
</feature>